<dbReference type="Proteomes" id="UP000650467">
    <property type="component" value="Unassembled WGS sequence"/>
</dbReference>
<reference evidence="3" key="1">
    <citation type="journal article" date="2020" name="bioRxiv">
        <title>Comparative genomics of Chlamydomonas.</title>
        <authorList>
            <person name="Craig R.J."/>
            <person name="Hasan A.R."/>
            <person name="Ness R.W."/>
            <person name="Keightley P.D."/>
        </authorList>
    </citation>
    <scope>NUCLEOTIDE SEQUENCE</scope>
    <source>
        <strain evidence="3">SAG 7.73</strain>
    </source>
</reference>
<accession>A0A835WBY7</accession>
<dbReference type="AlphaFoldDB" id="A0A835WBY7"/>
<evidence type="ECO:0000313" key="4">
    <source>
        <dbReference type="Proteomes" id="UP000650467"/>
    </source>
</evidence>
<feature type="transmembrane region" description="Helical" evidence="2">
    <location>
        <begin position="20"/>
        <end position="44"/>
    </location>
</feature>
<protein>
    <submittedName>
        <fullName evidence="3">Uncharacterized protein</fullName>
    </submittedName>
</protein>
<sequence length="105" mass="11500">MGYQNIVKAQGQKAAVAAQVAAAAAAAVAREAWLITCGAVYLLLLRPRMFAERDERKRHMEREAAEYAKYEEDWDRLVARYQAKGEGPGAKGGAPAKPAAQQQLR</sequence>
<proteinExistence type="predicted"/>
<keyword evidence="4" id="KW-1185">Reference proteome</keyword>
<dbReference type="EMBL" id="JAEHOC010000002">
    <property type="protein sequence ID" value="KAG2444541.1"/>
    <property type="molecule type" value="Genomic_DNA"/>
</dbReference>
<organism evidence="3 4">
    <name type="scientific">Chlamydomonas incerta</name>
    <dbReference type="NCBI Taxonomy" id="51695"/>
    <lineage>
        <taxon>Eukaryota</taxon>
        <taxon>Viridiplantae</taxon>
        <taxon>Chlorophyta</taxon>
        <taxon>core chlorophytes</taxon>
        <taxon>Chlorophyceae</taxon>
        <taxon>CS clade</taxon>
        <taxon>Chlamydomonadales</taxon>
        <taxon>Chlamydomonadaceae</taxon>
        <taxon>Chlamydomonas</taxon>
    </lineage>
</organism>
<gene>
    <name evidence="3" type="ORF">HXX76_001287</name>
</gene>
<keyword evidence="2" id="KW-0812">Transmembrane</keyword>
<feature type="compositionally biased region" description="Low complexity" evidence="1">
    <location>
        <begin position="93"/>
        <end position="105"/>
    </location>
</feature>
<dbReference type="OrthoDB" id="547642at2759"/>
<comment type="caution">
    <text evidence="3">The sequence shown here is derived from an EMBL/GenBank/DDBJ whole genome shotgun (WGS) entry which is preliminary data.</text>
</comment>
<keyword evidence="2" id="KW-1133">Transmembrane helix</keyword>
<keyword evidence="2" id="KW-0472">Membrane</keyword>
<evidence type="ECO:0000256" key="2">
    <source>
        <dbReference type="SAM" id="Phobius"/>
    </source>
</evidence>
<evidence type="ECO:0000313" key="3">
    <source>
        <dbReference type="EMBL" id="KAG2444541.1"/>
    </source>
</evidence>
<evidence type="ECO:0000256" key="1">
    <source>
        <dbReference type="SAM" id="MobiDB-lite"/>
    </source>
</evidence>
<name>A0A835WBY7_CHLIN</name>
<feature type="region of interest" description="Disordered" evidence="1">
    <location>
        <begin position="85"/>
        <end position="105"/>
    </location>
</feature>